<evidence type="ECO:0000256" key="3">
    <source>
        <dbReference type="ARBA" id="ARBA00012835"/>
    </source>
</evidence>
<dbReference type="InterPro" id="IPR017449">
    <property type="entry name" value="Pro-tRNA_synth_II"/>
</dbReference>
<keyword evidence="6" id="KW-0479">Metal-binding</keyword>
<dbReference type="CDD" id="cd00807">
    <property type="entry name" value="GlnRS_core"/>
    <property type="match status" value="1"/>
</dbReference>
<dbReference type="HAMAP" id="MF_01571">
    <property type="entry name" value="Pro_tRNA_synth_type3"/>
    <property type="match status" value="1"/>
</dbReference>
<evidence type="ECO:0000256" key="9">
    <source>
        <dbReference type="ARBA" id="ARBA00022840"/>
    </source>
</evidence>
<dbReference type="PROSITE" id="PS51185">
    <property type="entry name" value="WHEP_TRS_2"/>
    <property type="match status" value="3"/>
</dbReference>
<evidence type="ECO:0000256" key="7">
    <source>
        <dbReference type="ARBA" id="ARBA00022741"/>
    </source>
</evidence>
<dbReference type="InterPro" id="IPR020059">
    <property type="entry name" value="Glu/Gln-tRNA-synth_Ib_codon-bd"/>
</dbReference>
<dbReference type="InterPro" id="IPR009068">
    <property type="entry name" value="uS15_NS1_RNA-bd_sf"/>
</dbReference>
<dbReference type="InterPro" id="IPR016061">
    <property type="entry name" value="Pro-tRNA_ligase_II_C"/>
</dbReference>
<dbReference type="FunFam" id="3.30.930.10:FF:000007">
    <property type="entry name" value="Bifunctional glutamate/proline--tRNA ligase"/>
    <property type="match status" value="1"/>
</dbReference>
<dbReference type="SUPFAM" id="SSF50715">
    <property type="entry name" value="Ribosomal protein L25-like"/>
    <property type="match status" value="1"/>
</dbReference>
<dbReference type="InterPro" id="IPR020056">
    <property type="entry name" value="Rbsml_bL25/Gln-tRNA_synth_N"/>
</dbReference>
<evidence type="ECO:0000256" key="12">
    <source>
        <dbReference type="ARBA" id="ARBA00023146"/>
    </source>
</evidence>
<dbReference type="Pfam" id="PF20974">
    <property type="entry name" value="tRNA-synt_1c_C2"/>
    <property type="match status" value="1"/>
</dbReference>
<dbReference type="PROSITE" id="PS50862">
    <property type="entry name" value="AA_TRNA_LIGASE_II"/>
    <property type="match status" value="1"/>
</dbReference>
<feature type="compositionally biased region" description="Polar residues" evidence="19">
    <location>
        <begin position="728"/>
        <end position="741"/>
    </location>
</feature>
<dbReference type="Gene3D" id="2.40.240.10">
    <property type="entry name" value="Ribosomal Protein L25, Chain P"/>
    <property type="match status" value="2"/>
</dbReference>
<dbReference type="Pfam" id="PF00458">
    <property type="entry name" value="WHEP-TRS"/>
    <property type="match status" value="3"/>
</dbReference>
<dbReference type="Gene3D" id="1.10.287.10">
    <property type="entry name" value="S15/NS1, RNA-binding"/>
    <property type="match status" value="3"/>
</dbReference>
<keyword evidence="4" id="KW-0597">Phosphoprotein</keyword>
<keyword evidence="9" id="KW-0067">ATP-binding</keyword>
<feature type="domain" description="Aminoacyl-transfer RNA synthetases class-II family profile" evidence="20">
    <location>
        <begin position="1043"/>
        <end position="1294"/>
    </location>
</feature>
<evidence type="ECO:0000256" key="14">
    <source>
        <dbReference type="ARBA" id="ARBA00047366"/>
    </source>
</evidence>
<dbReference type="InterPro" id="IPR002314">
    <property type="entry name" value="aa-tRNA-synt_IIb"/>
</dbReference>
<feature type="region of interest" description="Disordered" evidence="19">
    <location>
        <begin position="797"/>
        <end position="818"/>
    </location>
</feature>
<dbReference type="SMART" id="SM00946">
    <property type="entry name" value="ProRS-C_1"/>
    <property type="match status" value="1"/>
</dbReference>
<feature type="region of interest" description="Disordered" evidence="19">
    <location>
        <begin position="964"/>
        <end position="1005"/>
    </location>
</feature>
<dbReference type="PANTHER" id="PTHR43382:SF2">
    <property type="entry name" value="BIFUNCTIONAL GLUTAMATE_PROLINE--TRNA LIGASE"/>
    <property type="match status" value="1"/>
</dbReference>
<dbReference type="CDD" id="cd00936">
    <property type="entry name" value="WEPRS_RNA"/>
    <property type="match status" value="3"/>
</dbReference>
<evidence type="ECO:0000256" key="2">
    <source>
        <dbReference type="ARBA" id="ARBA00012831"/>
    </source>
</evidence>
<dbReference type="NCBIfam" id="TIGR00463">
    <property type="entry name" value="gltX_arch"/>
    <property type="match status" value="1"/>
</dbReference>
<dbReference type="FunFam" id="3.90.800.10:FF:000001">
    <property type="entry name" value="Glutamine--tRNA ligase"/>
    <property type="match status" value="1"/>
</dbReference>
<feature type="compositionally biased region" description="Basic and acidic residues" evidence="19">
    <location>
        <begin position="292"/>
        <end position="306"/>
    </location>
</feature>
<evidence type="ECO:0000256" key="19">
    <source>
        <dbReference type="SAM" id="MobiDB-lite"/>
    </source>
</evidence>
<dbReference type="SUPFAM" id="SSF55681">
    <property type="entry name" value="Class II aaRS and biotin synthetases"/>
    <property type="match status" value="1"/>
</dbReference>
<dbReference type="GO" id="GO:0004827">
    <property type="term" value="F:proline-tRNA ligase activity"/>
    <property type="evidence" value="ECO:0007669"/>
    <property type="project" value="UniProtKB-EC"/>
</dbReference>
<dbReference type="EMBL" id="JAIZAY010000003">
    <property type="protein sequence ID" value="KAJ8045921.1"/>
    <property type="molecule type" value="Genomic_DNA"/>
</dbReference>
<keyword evidence="13" id="KW-0511">Multifunctional enzyme</keyword>
<dbReference type="InterPro" id="IPR000738">
    <property type="entry name" value="WHEP-TRS_dom"/>
</dbReference>
<dbReference type="GO" id="GO:0046872">
    <property type="term" value="F:metal ion binding"/>
    <property type="evidence" value="ECO:0007669"/>
    <property type="project" value="UniProtKB-KW"/>
</dbReference>
<dbReference type="OrthoDB" id="1350766at2759"/>
<dbReference type="EC" id="6.1.1.17" evidence="3"/>
<dbReference type="InterPro" id="IPR033721">
    <property type="entry name" value="ProRS_core_arch_euk"/>
</dbReference>
<dbReference type="SUPFAM" id="SSF47060">
    <property type="entry name" value="S15/NS1 RNA-binding domain"/>
    <property type="match status" value="3"/>
</dbReference>
<accession>A0A9Q1CJ60</accession>
<dbReference type="SUPFAM" id="SSF52374">
    <property type="entry name" value="Nucleotidylyl transferase"/>
    <property type="match status" value="1"/>
</dbReference>
<evidence type="ECO:0000256" key="1">
    <source>
        <dbReference type="ARBA" id="ARBA00009968"/>
    </source>
</evidence>
<dbReference type="FunFam" id="1.10.287.10:FF:000006">
    <property type="entry name" value="Bifunctional glutamate/proline--tRNA ligase"/>
    <property type="match status" value="3"/>
</dbReference>
<dbReference type="Gene3D" id="3.30.930.10">
    <property type="entry name" value="Bira Bifunctional Protein, Domain 2"/>
    <property type="match status" value="1"/>
</dbReference>
<feature type="region of interest" description="Disordered" evidence="19">
    <location>
        <begin position="290"/>
        <end position="312"/>
    </location>
</feature>
<dbReference type="InterPro" id="IPR036621">
    <property type="entry name" value="Anticodon-bd_dom_sf"/>
</dbReference>
<dbReference type="Pfam" id="PF03950">
    <property type="entry name" value="tRNA-synt_1c_C"/>
    <property type="match status" value="1"/>
</dbReference>
<feature type="region of interest" description="Disordered" evidence="19">
    <location>
        <begin position="700"/>
        <end position="742"/>
    </location>
</feature>
<dbReference type="EC" id="6.1.1.15" evidence="2"/>
<evidence type="ECO:0000256" key="5">
    <source>
        <dbReference type="ARBA" id="ARBA00022598"/>
    </source>
</evidence>
<evidence type="ECO:0000256" key="13">
    <source>
        <dbReference type="ARBA" id="ARBA00023268"/>
    </source>
</evidence>
<keyword evidence="8" id="KW-0862">Zinc</keyword>
<keyword evidence="11" id="KW-0648">Protein biosynthesis</keyword>
<dbReference type="PRINTS" id="PR00987">
    <property type="entry name" value="TRNASYNTHGLU"/>
</dbReference>
<comment type="catalytic activity">
    <reaction evidence="15">
        <text>tRNA(Pro) + L-proline + ATP = L-prolyl-tRNA(Pro) + AMP + diphosphate</text>
        <dbReference type="Rhea" id="RHEA:14305"/>
        <dbReference type="Rhea" id="RHEA-COMP:9700"/>
        <dbReference type="Rhea" id="RHEA-COMP:9702"/>
        <dbReference type="ChEBI" id="CHEBI:30616"/>
        <dbReference type="ChEBI" id="CHEBI:33019"/>
        <dbReference type="ChEBI" id="CHEBI:60039"/>
        <dbReference type="ChEBI" id="CHEBI:78442"/>
        <dbReference type="ChEBI" id="CHEBI:78532"/>
        <dbReference type="ChEBI" id="CHEBI:456215"/>
        <dbReference type="EC" id="6.1.1.15"/>
    </reaction>
    <physiologicalReaction direction="left-to-right" evidence="15">
        <dbReference type="Rhea" id="RHEA:14306"/>
    </physiologicalReaction>
</comment>
<dbReference type="InterPro" id="IPR004499">
    <property type="entry name" value="Pro-tRNA-ligase_IIa_arc-type"/>
</dbReference>
<keyword evidence="23" id="KW-1185">Reference proteome</keyword>
<name>A0A9Q1CJ60_HOLLE</name>
<dbReference type="InterPro" id="IPR020061">
    <property type="entry name" value="Glu_tRNA_lig_a-bdl"/>
</dbReference>
<dbReference type="GO" id="GO:0005524">
    <property type="term" value="F:ATP binding"/>
    <property type="evidence" value="ECO:0007669"/>
    <property type="project" value="UniProtKB-KW"/>
</dbReference>
<evidence type="ECO:0000256" key="10">
    <source>
        <dbReference type="ARBA" id="ARBA00022884"/>
    </source>
</evidence>
<dbReference type="Gene3D" id="3.40.50.800">
    <property type="entry name" value="Anticodon-binding domain"/>
    <property type="match status" value="1"/>
</dbReference>
<reference evidence="22" key="1">
    <citation type="submission" date="2021-10" db="EMBL/GenBank/DDBJ databases">
        <title>Tropical sea cucumber genome reveals ecological adaptation and Cuvierian tubules defense mechanism.</title>
        <authorList>
            <person name="Chen T."/>
        </authorList>
    </citation>
    <scope>NUCLEOTIDE SEQUENCE</scope>
    <source>
        <strain evidence="22">Nanhai2018</strain>
        <tissue evidence="22">Muscle</tissue>
    </source>
</reference>
<dbReference type="Gene3D" id="3.40.50.620">
    <property type="entry name" value="HUPs"/>
    <property type="match status" value="1"/>
</dbReference>
<dbReference type="InterPro" id="IPR001412">
    <property type="entry name" value="aa-tRNA-synth_I_CS"/>
</dbReference>
<dbReference type="GO" id="GO:0004818">
    <property type="term" value="F:glutamate-tRNA ligase activity"/>
    <property type="evidence" value="ECO:0007669"/>
    <property type="project" value="UniProtKB-EC"/>
</dbReference>
<dbReference type="SUPFAM" id="SSF47616">
    <property type="entry name" value="GST C-terminal domain-like"/>
    <property type="match status" value="1"/>
</dbReference>
<dbReference type="HAMAP" id="MF_02076">
    <property type="entry name" value="Glu_tRNA_synth_type2"/>
    <property type="match status" value="1"/>
</dbReference>
<dbReference type="PANTHER" id="PTHR43382">
    <property type="entry name" value="PROLYL-TRNA SYNTHETASE"/>
    <property type="match status" value="1"/>
</dbReference>
<dbReference type="FunFam" id="1.10.1160.10:FF:000001">
    <property type="entry name" value="Glutamine--tRNA ligase"/>
    <property type="match status" value="1"/>
</dbReference>
<dbReference type="FunFam" id="1.20.1050.130:FF:000007">
    <property type="entry name" value="Bifunctional glutamate/proline--tRNA ligase"/>
    <property type="match status" value="1"/>
</dbReference>
<feature type="domain" description="WHEP-TRS" evidence="21">
    <location>
        <begin position="744"/>
        <end position="800"/>
    </location>
</feature>
<dbReference type="CDD" id="cd10309">
    <property type="entry name" value="GST_C_GluProRS_N"/>
    <property type="match status" value="1"/>
</dbReference>
<dbReference type="PROSITE" id="PS00762">
    <property type="entry name" value="WHEP_TRS_1"/>
    <property type="match status" value="2"/>
</dbReference>
<evidence type="ECO:0000313" key="22">
    <source>
        <dbReference type="EMBL" id="KAJ8045921.1"/>
    </source>
</evidence>
<dbReference type="InterPro" id="IPR011035">
    <property type="entry name" value="Ribosomal_bL25/Gln-tRNA_synth"/>
</dbReference>
<dbReference type="InterPro" id="IPR049437">
    <property type="entry name" value="tRNA-synt_1c_C2"/>
</dbReference>
<dbReference type="InterPro" id="IPR004526">
    <property type="entry name" value="Glu-tRNA-synth_arc/euk"/>
</dbReference>
<dbReference type="GO" id="GO:0005737">
    <property type="term" value="C:cytoplasm"/>
    <property type="evidence" value="ECO:0007669"/>
    <property type="project" value="InterPro"/>
</dbReference>
<proteinExistence type="inferred from homology"/>
<dbReference type="FunFam" id="3.40.50.620:FF:000070">
    <property type="entry name" value="Bifunctional glutamate/proline--tRNA ligase"/>
    <property type="match status" value="1"/>
</dbReference>
<evidence type="ECO:0000259" key="20">
    <source>
        <dbReference type="PROSITE" id="PS50862"/>
    </source>
</evidence>
<keyword evidence="10" id="KW-0694">RNA-binding</keyword>
<keyword evidence="12" id="KW-0030">Aminoacyl-tRNA synthetase</keyword>
<dbReference type="InterPro" id="IPR014729">
    <property type="entry name" value="Rossmann-like_a/b/a_fold"/>
</dbReference>
<protein>
    <recommendedName>
        <fullName evidence="17">Bifunctional glutamate/proline--tRNA ligase</fullName>
        <ecNumber evidence="2">6.1.1.15</ecNumber>
        <ecNumber evidence="3">6.1.1.17</ecNumber>
    </recommendedName>
    <alternativeName>
        <fullName evidence="18">Bifunctional aminoacyl-tRNA synthetase</fullName>
    </alternativeName>
</protein>
<dbReference type="Gene3D" id="1.10.1160.10">
    <property type="entry name" value="Glutamyl-trna Synthetase, Domain 2"/>
    <property type="match status" value="1"/>
</dbReference>
<dbReference type="Gene3D" id="3.30.110.30">
    <property type="entry name" value="C-terminal domain of ProRS"/>
    <property type="match status" value="1"/>
</dbReference>
<evidence type="ECO:0000256" key="8">
    <source>
        <dbReference type="ARBA" id="ARBA00022833"/>
    </source>
</evidence>
<gene>
    <name evidence="22" type="ORF">HOLleu_09040</name>
</gene>
<feature type="domain" description="WHEP-TRS" evidence="21">
    <location>
        <begin position="815"/>
        <end position="871"/>
    </location>
</feature>
<evidence type="ECO:0000256" key="11">
    <source>
        <dbReference type="ARBA" id="ARBA00022917"/>
    </source>
</evidence>
<evidence type="ECO:0000313" key="23">
    <source>
        <dbReference type="Proteomes" id="UP001152320"/>
    </source>
</evidence>
<dbReference type="GO" id="GO:0006433">
    <property type="term" value="P:prolyl-tRNA aminoacylation"/>
    <property type="evidence" value="ECO:0007669"/>
    <property type="project" value="InterPro"/>
</dbReference>
<dbReference type="GO" id="GO:0017101">
    <property type="term" value="C:aminoacyl-tRNA synthetase multienzyme complex"/>
    <property type="evidence" value="ECO:0007669"/>
    <property type="project" value="UniProtKB-ARBA"/>
</dbReference>
<dbReference type="Pfam" id="PF00587">
    <property type="entry name" value="tRNA-synt_2b"/>
    <property type="match status" value="1"/>
</dbReference>
<evidence type="ECO:0000256" key="18">
    <source>
        <dbReference type="ARBA" id="ARBA00076053"/>
    </source>
</evidence>
<feature type="compositionally biased region" description="Gly residues" evidence="19">
    <location>
        <begin position="881"/>
        <end position="912"/>
    </location>
</feature>
<feature type="compositionally biased region" description="Basic and acidic residues" evidence="19">
    <location>
        <begin position="990"/>
        <end position="1005"/>
    </location>
</feature>
<comment type="similarity">
    <text evidence="1">In the C-terminal section; belongs to the class-II aminoacyl-tRNA synthetase family.</text>
</comment>
<dbReference type="Pfam" id="PF09180">
    <property type="entry name" value="ProRS-C_1"/>
    <property type="match status" value="1"/>
</dbReference>
<dbReference type="Gene3D" id="1.20.1050.130">
    <property type="match status" value="1"/>
</dbReference>
<dbReference type="Proteomes" id="UP001152320">
    <property type="component" value="Chromosome 3"/>
</dbReference>
<dbReference type="Gene3D" id="3.90.800.10">
    <property type="entry name" value="Glutamyl-tRNA Synthetase, Domain 3"/>
    <property type="match status" value="1"/>
</dbReference>
<keyword evidence="7" id="KW-0547">Nucleotide-binding</keyword>
<keyword evidence="5 22" id="KW-0436">Ligase</keyword>
<dbReference type="FunFam" id="3.40.50.800:FF:000005">
    <property type="entry name" value="bifunctional glutamate/proline--tRNA ligase"/>
    <property type="match status" value="1"/>
</dbReference>
<dbReference type="Pfam" id="PF03129">
    <property type="entry name" value="HGTP_anticodon"/>
    <property type="match status" value="1"/>
</dbReference>
<evidence type="ECO:0000256" key="15">
    <source>
        <dbReference type="ARBA" id="ARBA00050792"/>
    </source>
</evidence>
<dbReference type="SMART" id="SM00991">
    <property type="entry name" value="WHEP-TRS"/>
    <property type="match status" value="3"/>
</dbReference>
<dbReference type="CDD" id="cd00862">
    <property type="entry name" value="ProRS_anticodon_zinc"/>
    <property type="match status" value="1"/>
</dbReference>
<feature type="region of interest" description="Disordered" evidence="19">
    <location>
        <begin position="862"/>
        <end position="920"/>
    </location>
</feature>
<evidence type="ECO:0000256" key="4">
    <source>
        <dbReference type="ARBA" id="ARBA00022553"/>
    </source>
</evidence>
<dbReference type="CDD" id="cd00778">
    <property type="entry name" value="ProRS_core_arch_euk"/>
    <property type="match status" value="1"/>
</dbReference>
<sequence length="1512" mass="169415">MDVSLSVNKSSPPIAALLAVEYLSGDLKVTVDYGKNTSLKLSDELTFTTPVAICRYLARLAPSSGLYGSNILEATEVDHWLEFSVNRLGKPAEFTVALSELDHILGPRTYLVAHSLTIADFCVWAALRVNAAAWSGRDESTANVRRWYNFLEAQSIFKKVSGLLPKRAEKQETTKKADVGTFIELPGAKMGEVVVRFPPEASGYLHIGHAKAALLNQYYQQAFKGKLIMRFDDTNPAKESSEFEQMILEDLKLLEIKPDLFTHTSDHFDRMLVIAEDLIKSGKAFVDDTDPEEMKKQRDLREESKNRNNSVDKNLQMWEEMKKGTAEGLKCCLRMKMDMKSDNGCMRDPTIYRCKLESHVRCGDKYKVYPTYDFACPIVDSVEGVTHALRTTEYHDRDDQYYFILDALNMRKPYIWEYSRLNLQHTVLSKRKLTWFVDEKLVEGWDDPRFPTVRGVLRRGMTVEGLKQFIAAQGSSRAVVMMEWDKIWSFNRKVIDPVVPRYTGVVEKDAVPVTIAGVKEESKNIPKHPKHTAIGNKTVWLSSKIFVDQADAAVFSEGEVVTFVNWGNVIIRKINKDASGKVTDIQAELNLENEDFKKTTKVTWLAEAEKAPFVPTVLVYFDNLISKAILGKDEDFKKFINKKSREEVVILGDPELQVLRKGDIIQIQRKGYFICDQPYVPPSRHTSRASPCILLNVPDGKTTTMMGDKTQEAPQESGKSKKGQKKGATSNNTGGASSTVSAEDVETIIRKITAQGESVRALKEKKGPKDEIDAAVKVLLSLKSDYKNMTGVDYKPGAKPAKADNPGHDNPGLGDANAIGEKITAQGDKVRTLKSQKAPKEEIDAQVKILLSLKSDYKKLTGVDYKPGSNPSKKADNPGHGNPGHGNPGHGNPGHGNPGHGNPGHGNPGHGNPGHNNPETDALVEKISAQGDKIRNLKSKKAPKEEIDGEVKILLDLKAKYKSLTGNDYQPPATSKKSDTKGKDKKAKGGTKESKEKGASVEEGGLKKQTRLGLEAKKEENLSDWYSQVIIKSEMIEYYDVSGCYVLRPWSFSIWERIMAFFDAEIKKLGVQNCYFPMFVSGSALEREKTHIADFAPEVAWVTKSGDTDLAEPIAIRPTSETVMYPVYAKWVQSHRDLPIKLNQWCNVVRWEFKHPQPFLRTREFLWQEGHTAWATREEAVDEVYKILELYAAVYEKLLAMPVVRGKKTEKEKFAGGDFTTTVEAFIAASGRGLQGATSHHLGQNFSKMFDISFEDPKEPSRREFAHQNSWGLSTRTIGALCLAHGDNVGLILPPRVCAVQVIIVPCGITAKSTDEDKKNLSDKCDSYVALFKDAGLRVKCDDRDNYTPPWKFNHWELKGVPVRMELGPRDLAKKQFIAVRRDTSEKLTLKESEAVEKVTELLEKIQDNLYQKASKELEEHLKLSHDWDEFCSLLDQKNIIQIPFCGDIKCEETIKKDSARDQDAEPGAPSMGAKSLCIPMKQPQELPEGTKCLHPSCQNEAIYYCLFGRSY</sequence>
<dbReference type="InterPro" id="IPR006195">
    <property type="entry name" value="aa-tRNA-synth_II"/>
</dbReference>
<dbReference type="NCBIfam" id="TIGR00408">
    <property type="entry name" value="proS_fam_I"/>
    <property type="match status" value="1"/>
</dbReference>
<dbReference type="InterPro" id="IPR020058">
    <property type="entry name" value="Glu/Gln-tRNA-synth_Ib_cat-dom"/>
</dbReference>
<dbReference type="InterPro" id="IPR045864">
    <property type="entry name" value="aa-tRNA-synth_II/BPL/LPL"/>
</dbReference>
<dbReference type="GO" id="GO:0006424">
    <property type="term" value="P:glutamyl-tRNA aminoacylation"/>
    <property type="evidence" value="ECO:0007669"/>
    <property type="project" value="InterPro"/>
</dbReference>
<comment type="similarity">
    <text evidence="16">In the N-terminal section; belongs to the class-I aminoacyl-tRNA synthetase family. Glutamate--tRNA ligase type 2 subfamily.</text>
</comment>
<dbReference type="InterPro" id="IPR000924">
    <property type="entry name" value="Glu/Gln-tRNA-synth"/>
</dbReference>
<comment type="caution">
    <text evidence="22">The sequence shown here is derived from an EMBL/GenBank/DDBJ whole genome shotgun (WGS) entry which is preliminary data.</text>
</comment>
<dbReference type="PROSITE" id="PS00178">
    <property type="entry name" value="AA_TRNA_LIGASE_I"/>
    <property type="match status" value="1"/>
</dbReference>
<dbReference type="FunFam" id="3.30.110.30:FF:000001">
    <property type="entry name" value="Bifunctional glutamate/proline--tRNA ligase"/>
    <property type="match status" value="1"/>
</dbReference>
<dbReference type="SUPFAM" id="SSF52954">
    <property type="entry name" value="Class II aaRS ABD-related"/>
    <property type="match status" value="1"/>
</dbReference>
<dbReference type="Pfam" id="PF00749">
    <property type="entry name" value="tRNA-synt_1c"/>
    <property type="match status" value="1"/>
</dbReference>
<organism evidence="22 23">
    <name type="scientific">Holothuria leucospilota</name>
    <name type="common">Black long sea cucumber</name>
    <name type="synonym">Mertensiothuria leucospilota</name>
    <dbReference type="NCBI Taxonomy" id="206669"/>
    <lineage>
        <taxon>Eukaryota</taxon>
        <taxon>Metazoa</taxon>
        <taxon>Echinodermata</taxon>
        <taxon>Eleutherozoa</taxon>
        <taxon>Echinozoa</taxon>
        <taxon>Holothuroidea</taxon>
        <taxon>Aspidochirotacea</taxon>
        <taxon>Aspidochirotida</taxon>
        <taxon>Holothuriidae</taxon>
        <taxon>Holothuria</taxon>
    </lineage>
</organism>
<dbReference type="GO" id="GO:0003723">
    <property type="term" value="F:RNA binding"/>
    <property type="evidence" value="ECO:0007669"/>
    <property type="project" value="UniProtKB-KW"/>
</dbReference>
<dbReference type="SUPFAM" id="SSF64586">
    <property type="entry name" value="C-terminal domain of ProRS"/>
    <property type="match status" value="1"/>
</dbReference>
<evidence type="ECO:0000256" key="6">
    <source>
        <dbReference type="ARBA" id="ARBA00022723"/>
    </source>
</evidence>
<dbReference type="InterPro" id="IPR004154">
    <property type="entry name" value="Anticodon-bd"/>
</dbReference>
<evidence type="ECO:0000256" key="17">
    <source>
        <dbReference type="ARBA" id="ARBA00067786"/>
    </source>
</evidence>
<feature type="domain" description="WHEP-TRS" evidence="21">
    <location>
        <begin position="919"/>
        <end position="975"/>
    </location>
</feature>
<evidence type="ECO:0000259" key="21">
    <source>
        <dbReference type="PROSITE" id="PS51185"/>
    </source>
</evidence>
<comment type="catalytic activity">
    <reaction evidence="14">
        <text>tRNA(Glu) + L-glutamate + ATP = L-glutamyl-tRNA(Glu) + AMP + diphosphate</text>
        <dbReference type="Rhea" id="RHEA:23540"/>
        <dbReference type="Rhea" id="RHEA-COMP:9663"/>
        <dbReference type="Rhea" id="RHEA-COMP:9680"/>
        <dbReference type="ChEBI" id="CHEBI:29985"/>
        <dbReference type="ChEBI" id="CHEBI:30616"/>
        <dbReference type="ChEBI" id="CHEBI:33019"/>
        <dbReference type="ChEBI" id="CHEBI:78442"/>
        <dbReference type="ChEBI" id="CHEBI:78520"/>
        <dbReference type="ChEBI" id="CHEBI:456215"/>
        <dbReference type="EC" id="6.1.1.17"/>
    </reaction>
    <physiologicalReaction direction="left-to-right" evidence="14">
        <dbReference type="Rhea" id="RHEA:23541"/>
    </physiologicalReaction>
</comment>
<dbReference type="InterPro" id="IPR036282">
    <property type="entry name" value="Glutathione-S-Trfase_C_sf"/>
</dbReference>
<evidence type="ECO:0000256" key="16">
    <source>
        <dbReference type="ARBA" id="ARBA00061295"/>
    </source>
</evidence>